<dbReference type="GO" id="GO:0005634">
    <property type="term" value="C:nucleus"/>
    <property type="evidence" value="ECO:0007669"/>
    <property type="project" value="UniProtKB-SubCell"/>
</dbReference>
<dbReference type="Gramene" id="mRNA:HanXRQr2_Chr12g0546981">
    <property type="protein sequence ID" value="mRNA:HanXRQr2_Chr12g0546981"/>
    <property type="gene ID" value="HanXRQr2_Chr12g0546981"/>
</dbReference>
<keyword evidence="4 10" id="KW-0347">Helicase</keyword>
<dbReference type="InterPro" id="IPR027417">
    <property type="entry name" value="P-loop_NTPase"/>
</dbReference>
<evidence type="ECO:0000256" key="7">
    <source>
        <dbReference type="SAM" id="MobiDB-lite"/>
    </source>
</evidence>
<feature type="domain" description="Helicase ATP-binding" evidence="8">
    <location>
        <begin position="442"/>
        <end position="621"/>
    </location>
</feature>
<dbReference type="Proteomes" id="UP000215914">
    <property type="component" value="Unassembled WGS sequence"/>
</dbReference>
<dbReference type="AlphaFoldDB" id="A0A9K3HHD2"/>
<dbReference type="GO" id="GO:0080188">
    <property type="term" value="P:gene silencing by siRNA-directed DNA methylation"/>
    <property type="evidence" value="ECO:0007669"/>
    <property type="project" value="InterPro"/>
</dbReference>
<dbReference type="Pfam" id="PF00271">
    <property type="entry name" value="Helicase_C"/>
    <property type="match status" value="1"/>
</dbReference>
<evidence type="ECO:0000313" key="11">
    <source>
        <dbReference type="Proteomes" id="UP000215914"/>
    </source>
</evidence>
<dbReference type="EC" id="3.6.4.12" evidence="10"/>
<proteinExistence type="predicted"/>
<comment type="subcellular location">
    <subcellularLocation>
        <location evidence="1">Nucleus</location>
    </subcellularLocation>
</comment>
<dbReference type="Gene3D" id="3.40.50.10810">
    <property type="entry name" value="Tandem AAA-ATPase domain"/>
    <property type="match status" value="1"/>
</dbReference>
<dbReference type="CDD" id="cd18793">
    <property type="entry name" value="SF2_C_SNF"/>
    <property type="match status" value="1"/>
</dbReference>
<dbReference type="PANTHER" id="PTHR45821:SF23">
    <property type="entry name" value="DNA HELICASE CHROMATIN REMODELING SNF2 FAMILY"/>
    <property type="match status" value="1"/>
</dbReference>
<dbReference type="PROSITE" id="PS51194">
    <property type="entry name" value="HELICASE_CTER"/>
    <property type="match status" value="1"/>
</dbReference>
<evidence type="ECO:0000256" key="3">
    <source>
        <dbReference type="ARBA" id="ARBA00022801"/>
    </source>
</evidence>
<accession>A0A9K3HHD2</accession>
<evidence type="ECO:0000259" key="8">
    <source>
        <dbReference type="PROSITE" id="PS51192"/>
    </source>
</evidence>
<dbReference type="InterPro" id="IPR038718">
    <property type="entry name" value="SNF2-like_sf"/>
</dbReference>
<evidence type="ECO:0000313" key="10">
    <source>
        <dbReference type="EMBL" id="KAF5778395.1"/>
    </source>
</evidence>
<keyword evidence="5" id="KW-0067">ATP-binding</keyword>
<dbReference type="GO" id="GO:0005524">
    <property type="term" value="F:ATP binding"/>
    <property type="evidence" value="ECO:0007669"/>
    <property type="project" value="UniProtKB-KW"/>
</dbReference>
<keyword evidence="11" id="KW-1185">Reference proteome</keyword>
<keyword evidence="2" id="KW-0547">Nucleotide-binding</keyword>
<feature type="compositionally biased region" description="Acidic residues" evidence="7">
    <location>
        <begin position="198"/>
        <end position="248"/>
    </location>
</feature>
<feature type="region of interest" description="Disordered" evidence="7">
    <location>
        <begin position="1"/>
        <end position="27"/>
    </location>
</feature>
<dbReference type="InterPro" id="IPR014001">
    <property type="entry name" value="Helicase_ATP-bd"/>
</dbReference>
<feature type="region of interest" description="Disordered" evidence="7">
    <location>
        <begin position="179"/>
        <end position="252"/>
    </location>
</feature>
<dbReference type="GO" id="GO:0016787">
    <property type="term" value="F:hydrolase activity"/>
    <property type="evidence" value="ECO:0007669"/>
    <property type="project" value="UniProtKB-KW"/>
</dbReference>
<dbReference type="Gene3D" id="3.40.50.300">
    <property type="entry name" value="P-loop containing nucleotide triphosphate hydrolases"/>
    <property type="match status" value="1"/>
</dbReference>
<name>A0A9K3HHD2_HELAN</name>
<reference evidence="10" key="1">
    <citation type="journal article" date="2017" name="Nature">
        <title>The sunflower genome provides insights into oil metabolism, flowering and Asterid evolution.</title>
        <authorList>
            <person name="Badouin H."/>
            <person name="Gouzy J."/>
            <person name="Grassa C.J."/>
            <person name="Murat F."/>
            <person name="Staton S.E."/>
            <person name="Cottret L."/>
            <person name="Lelandais-Briere C."/>
            <person name="Owens G.L."/>
            <person name="Carrere S."/>
            <person name="Mayjonade B."/>
            <person name="Legrand L."/>
            <person name="Gill N."/>
            <person name="Kane N.C."/>
            <person name="Bowers J.E."/>
            <person name="Hubner S."/>
            <person name="Bellec A."/>
            <person name="Berard A."/>
            <person name="Berges H."/>
            <person name="Blanchet N."/>
            <person name="Boniface M.C."/>
            <person name="Brunel D."/>
            <person name="Catrice O."/>
            <person name="Chaidir N."/>
            <person name="Claudel C."/>
            <person name="Donnadieu C."/>
            <person name="Faraut T."/>
            <person name="Fievet G."/>
            <person name="Helmstetter N."/>
            <person name="King M."/>
            <person name="Knapp S.J."/>
            <person name="Lai Z."/>
            <person name="Le Paslier M.C."/>
            <person name="Lippi Y."/>
            <person name="Lorenzon L."/>
            <person name="Mandel J.R."/>
            <person name="Marage G."/>
            <person name="Marchand G."/>
            <person name="Marquand E."/>
            <person name="Bret-Mestries E."/>
            <person name="Morien E."/>
            <person name="Nambeesan S."/>
            <person name="Nguyen T."/>
            <person name="Pegot-Espagnet P."/>
            <person name="Pouilly N."/>
            <person name="Raftis F."/>
            <person name="Sallet E."/>
            <person name="Schiex T."/>
            <person name="Thomas J."/>
            <person name="Vandecasteele C."/>
            <person name="Vares D."/>
            <person name="Vear F."/>
            <person name="Vautrin S."/>
            <person name="Crespi M."/>
            <person name="Mangin B."/>
            <person name="Burke J.M."/>
            <person name="Salse J."/>
            <person name="Munos S."/>
            <person name="Vincourt P."/>
            <person name="Rieseberg L.H."/>
            <person name="Langlade N.B."/>
        </authorList>
    </citation>
    <scope>NUCLEOTIDE SEQUENCE</scope>
    <source>
        <tissue evidence="10">Leaves</tissue>
    </source>
</reference>
<evidence type="ECO:0000256" key="1">
    <source>
        <dbReference type="ARBA" id="ARBA00004123"/>
    </source>
</evidence>
<dbReference type="SMART" id="SM00490">
    <property type="entry name" value="HELICc"/>
    <property type="match status" value="1"/>
</dbReference>
<dbReference type="Pfam" id="PF00176">
    <property type="entry name" value="SNF2-rel_dom"/>
    <property type="match status" value="1"/>
</dbReference>
<dbReference type="InterPro" id="IPR000330">
    <property type="entry name" value="SNF2_N"/>
</dbReference>
<feature type="region of interest" description="Disordered" evidence="7">
    <location>
        <begin position="92"/>
        <end position="143"/>
    </location>
</feature>
<organism evidence="10 11">
    <name type="scientific">Helianthus annuus</name>
    <name type="common">Common sunflower</name>
    <dbReference type="NCBI Taxonomy" id="4232"/>
    <lineage>
        <taxon>Eukaryota</taxon>
        <taxon>Viridiplantae</taxon>
        <taxon>Streptophyta</taxon>
        <taxon>Embryophyta</taxon>
        <taxon>Tracheophyta</taxon>
        <taxon>Spermatophyta</taxon>
        <taxon>Magnoliopsida</taxon>
        <taxon>eudicotyledons</taxon>
        <taxon>Gunneridae</taxon>
        <taxon>Pentapetalae</taxon>
        <taxon>asterids</taxon>
        <taxon>campanulids</taxon>
        <taxon>Asterales</taxon>
        <taxon>Asteraceae</taxon>
        <taxon>Asteroideae</taxon>
        <taxon>Heliantheae alliance</taxon>
        <taxon>Heliantheae</taxon>
        <taxon>Helianthus</taxon>
    </lineage>
</organism>
<keyword evidence="3 10" id="KW-0378">Hydrolase</keyword>
<feature type="compositionally biased region" description="Polar residues" evidence="7">
    <location>
        <begin position="100"/>
        <end position="112"/>
    </location>
</feature>
<dbReference type="EMBL" id="MNCJ02000327">
    <property type="protein sequence ID" value="KAF5778395.1"/>
    <property type="molecule type" value="Genomic_DNA"/>
</dbReference>
<dbReference type="InterPro" id="IPR044567">
    <property type="entry name" value="CLSY/DRD1"/>
</dbReference>
<evidence type="ECO:0000256" key="2">
    <source>
        <dbReference type="ARBA" id="ARBA00022741"/>
    </source>
</evidence>
<dbReference type="PANTHER" id="PTHR45821">
    <property type="entry name" value="SNF2 DOMAIN-CONTAINING PROTEIN CLASSY 2-RELATED"/>
    <property type="match status" value="1"/>
</dbReference>
<protein>
    <submittedName>
        <fullName evidence="10">DNA helicase chromatin remodeling SNF2 family</fullName>
        <ecNumber evidence="10">3.6.4.12</ecNumber>
    </submittedName>
</protein>
<dbReference type="PROSITE" id="PS51192">
    <property type="entry name" value="HELICASE_ATP_BIND_1"/>
    <property type="match status" value="1"/>
</dbReference>
<dbReference type="SUPFAM" id="SSF52540">
    <property type="entry name" value="P-loop containing nucleoside triphosphate hydrolases"/>
    <property type="match status" value="2"/>
</dbReference>
<comment type="caution">
    <text evidence="10">The sequence shown here is derived from an EMBL/GenBank/DDBJ whole genome shotgun (WGS) entry which is preliminary data.</text>
</comment>
<dbReference type="GO" id="GO:0003678">
    <property type="term" value="F:DNA helicase activity"/>
    <property type="evidence" value="ECO:0007669"/>
    <property type="project" value="UniProtKB-EC"/>
</dbReference>
<dbReference type="SMART" id="SM00487">
    <property type="entry name" value="DEXDc"/>
    <property type="match status" value="1"/>
</dbReference>
<keyword evidence="6" id="KW-0539">Nucleus</keyword>
<sequence length="973" mass="109804">METPEGSRSSVKRRSTDTNETNSSTTCLFDAHKNRKVDTTNPFALRDWVVGLDSADSAEYGSVTKDIEYLVSLRKQMLAPVFTRFPSLREDLVDSKSGKDSPSVNDDATHGTNEVIVIDSDDDEPSVPRPIQPDPDVAALNNPTKQVPLTPLLVPEEVRNKSSRKRIISLAQLYADKKEADMDGQASMQKPSGRVGDVEGDVESEEDKMEEDDVDSEEDDVGSEEDEMESSDDVEIEDGNNIEEDDVEVENKHDKGVYVGVEEDESNSQSDTNLYGEADLWNEMSIGLESLKVISLVLYAYHHQAHALSSSSRSQTSFFVCLPFFVCLHQEIHPSSDQKSSEDEQECDHSYILKDDIGYVCRVCGLIQTPIDSIIEFQRPKSSKSIRTYYYEGQKNRSGDASLDGVKLAETEFSALEFTVHPRHQRQMKPHQVAGFKFLLSNLVSENPGGCILAHAPGSGKTFMLISFIQSFMAKYPDARPLVILPRGILGTWKKEFIKWQVEDLPLLDMYSLKAEGRTQQLQVLKKWANQRSILFLGYQHFSSIVCDNDTKPESVNCQEILLTRPSLLILDEGHTARNKQTNIYIAIDKVQTPRKVVLSGTLYQNNVTEVFNTLNLVRPKFLKMEKSKAIKRRILSMVEFKSHTKKDTENEFYELVKHTLLKDDNFKRKVAIIENLREMTNSVLHYYKGDLLDELPGLVDFSVFLKLTPNQVRAVSELKKVARNNPFKVSSDGSAIYVHPGLESSLKNSGSKERNDEIDEKIDELLENVDGTEGVKAKFFINMLRLCGSAGEKLLVFGQFLLPLKFLVRLTVKTKGWSVGKQIFMITGDHDNDERELAMDRFNNSSESRVFFGSIKACGEGISLVGASRIIILDVHLNPSVTRQAIGRAFRPGQMKKVYVYRLIAAESPEEEDHATCFKKESIAKMLFEWNEYCGHHDFKMETISVEDCGDRFLETACLNEDITTVSKRLVN</sequence>
<evidence type="ECO:0000256" key="6">
    <source>
        <dbReference type="ARBA" id="ARBA00023242"/>
    </source>
</evidence>
<gene>
    <name evidence="10" type="ORF">HanXRQr2_Chr12g0546981</name>
</gene>
<dbReference type="InterPro" id="IPR049730">
    <property type="entry name" value="SNF2/RAD54-like_C"/>
</dbReference>
<feature type="domain" description="Helicase C-terminal" evidence="9">
    <location>
        <begin position="762"/>
        <end position="948"/>
    </location>
</feature>
<evidence type="ECO:0000259" key="9">
    <source>
        <dbReference type="PROSITE" id="PS51194"/>
    </source>
</evidence>
<evidence type="ECO:0000256" key="5">
    <source>
        <dbReference type="ARBA" id="ARBA00022840"/>
    </source>
</evidence>
<evidence type="ECO:0000256" key="4">
    <source>
        <dbReference type="ARBA" id="ARBA00022806"/>
    </source>
</evidence>
<dbReference type="InterPro" id="IPR001650">
    <property type="entry name" value="Helicase_C-like"/>
</dbReference>
<reference evidence="10" key="2">
    <citation type="submission" date="2020-06" db="EMBL/GenBank/DDBJ databases">
        <title>Helianthus annuus Genome sequencing and assembly Release 2.</title>
        <authorList>
            <person name="Gouzy J."/>
            <person name="Langlade N."/>
            <person name="Munos S."/>
        </authorList>
    </citation>
    <scope>NUCLEOTIDE SEQUENCE</scope>
    <source>
        <tissue evidence="10">Leaves</tissue>
    </source>
</reference>